<dbReference type="GO" id="GO:0000781">
    <property type="term" value="C:chromosome, telomeric region"/>
    <property type="evidence" value="ECO:0007669"/>
    <property type="project" value="GOC"/>
</dbReference>
<dbReference type="PROSITE" id="PS50827">
    <property type="entry name" value="DDT"/>
    <property type="match status" value="1"/>
</dbReference>
<name>G8ZVZ1_TORDE</name>
<keyword evidence="2 3" id="KW-0539">Nucleus</keyword>
<evidence type="ECO:0000256" key="5">
    <source>
        <dbReference type="SAM" id="MobiDB-lite"/>
    </source>
</evidence>
<dbReference type="GO" id="GO:0008623">
    <property type="term" value="C:CHRAC"/>
    <property type="evidence" value="ECO:0007669"/>
    <property type="project" value="EnsemblFungi"/>
</dbReference>
<protein>
    <recommendedName>
        <fullName evidence="10">WAC domain-containing protein</fullName>
    </recommendedName>
</protein>
<evidence type="ECO:0008006" key="10">
    <source>
        <dbReference type="Google" id="ProtNLM"/>
    </source>
</evidence>
<keyword evidence="4" id="KW-0175">Coiled coil</keyword>
<comment type="subcellular location">
    <subcellularLocation>
        <location evidence="1 3">Nucleus</location>
    </subcellularLocation>
</comment>
<dbReference type="RefSeq" id="XP_003681996.1">
    <property type="nucleotide sequence ID" value="XM_003681948.1"/>
</dbReference>
<feature type="domain" description="WAC" evidence="7">
    <location>
        <begin position="23"/>
        <end position="131"/>
    </location>
</feature>
<evidence type="ECO:0000256" key="1">
    <source>
        <dbReference type="ARBA" id="ARBA00004123"/>
    </source>
</evidence>
<dbReference type="STRING" id="1076872.G8ZVZ1"/>
<dbReference type="SMART" id="SM00571">
    <property type="entry name" value="DDT"/>
    <property type="match status" value="1"/>
</dbReference>
<feature type="region of interest" description="Disordered" evidence="5">
    <location>
        <begin position="943"/>
        <end position="972"/>
    </location>
</feature>
<evidence type="ECO:0000259" key="6">
    <source>
        <dbReference type="PROSITE" id="PS50827"/>
    </source>
</evidence>
<evidence type="ECO:0000259" key="7">
    <source>
        <dbReference type="PROSITE" id="PS51136"/>
    </source>
</evidence>
<sequence length="1116" mass="128935">MVLYKRKPITLPDPEVLPANLNINVWHIDETGEWFATYAEYLGRLDFYSKHHFTCEITGTSCLTFFQALDSEEKQFRLVEEKFPLKLREPVARFLHFNEVKRLDALVEKVYARFKNDFFPGETVYLRKGNKELSAPPSNHTTPQPDEGVFKNKDFVDEPSQPQYQKPYVIKEKAQFNATSNPLTGEIVVPAYSKYMLIDRGQGSKSLIADQSQLYRDRSTFTKHLIKCFCKITLRRASSKMGAPWAVKEEYLLMYGLTMDWPPDMLIYKEDEDKGKRSRTNEQQDEDLEAERELHDNNEVNEGEGENSASKRRKTDDTKEDSTAQEAVPWNAITSILEDLSLPYQGSPHIFEGLHQYNQQLERVSLSSSNPFKPFGSMTKLLQIFQFLNSFGPSILLSHFNLDQLITTIKCSDPHELKGEVVYVEPTKVADTVCREPSDWQRSSEVREMIKERNSPKIRYTIVKSDPASEDTLNNINQNGTGLLVEIMCVLLRLFINESGEWSLHVAEDWLQSDSPETAQMHDYDESDESDQETESSEIDGPLEKCLNYRNVTWAERLAKRQFNNGYWLIILLGVFKDCSHIPVYKDIINDFNGKVIPESISAMQLPKQLWHNFCCNLSLEEKVNVIWVLVDLATNFSPDIKSAVDSSMDLCTHIRSERFRVGRDLKTETVQLHQLRVSVQALEAMEDRDEEVLEKNRNSLAEQETKVENLQADKLFLDKKLMENDIQRLKPLGVDRYGNKYYWLEMSGVPVNEFSVPAEDIYPNSLKYHSGRLWIQGPSADTAKYLLRIPDEDYQKWLDLVKIKGKAQATKEVFQLCKDEDGSYIHLEDDVKTVLVDDLGQLNVLIDLAPMQRKIIDESPTCLLLSDREWYSIDNPSDVAHLLDWFDTWGRREHDLIRQFKSVMDDMKITYDIREKVISHQHDREEQELLLQLKDYEITESEWEGDEGSNANKSQDNVQSNDQEAAVKEEEELESIAEEIMKLDDCSQTRKILNKVKELEDRRDMLIEKTRLINSQLGPGSRVQARAERKRLKNVKEMKLAKQADILTDLLNHRHFRAMEDVIEWKNDLAIAAYGTPLRKNAAGSTKESIVDTVDQKLKQIIHQTSRATVTASAN</sequence>
<gene>
    <name evidence="8" type="primary">TDEL0E05420</name>
    <name evidence="8" type="ORF">TDEL_0E05420</name>
</gene>
<dbReference type="InterPro" id="IPR013136">
    <property type="entry name" value="WSTF_Acf1_Cbp146"/>
</dbReference>
<dbReference type="eggNOG" id="KOG1245">
    <property type="taxonomic scope" value="Eukaryota"/>
</dbReference>
<feature type="region of interest" description="Disordered" evidence="5">
    <location>
        <begin position="131"/>
        <end position="150"/>
    </location>
</feature>
<reference evidence="8 9" key="1">
    <citation type="journal article" date="2011" name="Proc. Natl. Acad. Sci. U.S.A.">
        <title>Evolutionary erosion of yeast sex chromosomes by mating-type switching accidents.</title>
        <authorList>
            <person name="Gordon J.L."/>
            <person name="Armisen D."/>
            <person name="Proux-Wera E."/>
            <person name="Oheigeartaigh S.S."/>
            <person name="Byrne K.P."/>
            <person name="Wolfe K.H."/>
        </authorList>
    </citation>
    <scope>NUCLEOTIDE SEQUENCE [LARGE SCALE GENOMIC DNA]</scope>
    <source>
        <strain evidence="9">ATCC 10662 / CBS 1146 / NBRC 0425 / NCYC 2629 / NRRL Y-866</strain>
    </source>
</reference>
<evidence type="ECO:0000256" key="2">
    <source>
        <dbReference type="ARBA" id="ARBA00023242"/>
    </source>
</evidence>
<dbReference type="PANTHER" id="PTHR32075">
    <property type="entry name" value="ISWI CHROMATIN-REMODELING COMPLEX SUBUNIT YPL216W-RELATED"/>
    <property type="match status" value="1"/>
</dbReference>
<evidence type="ECO:0000256" key="4">
    <source>
        <dbReference type="SAM" id="Coils"/>
    </source>
</evidence>
<dbReference type="GO" id="GO:0071444">
    <property type="term" value="P:cellular response to pheromone"/>
    <property type="evidence" value="ECO:0007669"/>
    <property type="project" value="EnsemblFungi"/>
</dbReference>
<feature type="compositionally biased region" description="Basic and acidic residues" evidence="5">
    <location>
        <begin position="272"/>
        <end position="282"/>
    </location>
</feature>
<organism evidence="8 9">
    <name type="scientific">Torulaspora delbrueckii</name>
    <name type="common">Yeast</name>
    <name type="synonym">Candida colliculosa</name>
    <dbReference type="NCBI Taxonomy" id="4950"/>
    <lineage>
        <taxon>Eukaryota</taxon>
        <taxon>Fungi</taxon>
        <taxon>Dikarya</taxon>
        <taxon>Ascomycota</taxon>
        <taxon>Saccharomycotina</taxon>
        <taxon>Saccharomycetes</taxon>
        <taxon>Saccharomycetales</taxon>
        <taxon>Saccharomycetaceae</taxon>
        <taxon>Torulaspora</taxon>
    </lineage>
</organism>
<dbReference type="PANTHER" id="PTHR32075:SF6">
    <property type="entry name" value="ISWI CHROMATIN-REMODELING COMPLEX SUBUNIT YPL216W-RELATED"/>
    <property type="match status" value="1"/>
</dbReference>
<dbReference type="AlphaFoldDB" id="G8ZVZ1"/>
<accession>G8ZVZ1</accession>
<dbReference type="FunCoup" id="G8ZVZ1">
    <property type="interactions" value="335"/>
</dbReference>
<keyword evidence="9" id="KW-1185">Reference proteome</keyword>
<dbReference type="GO" id="GO:0000122">
    <property type="term" value="P:negative regulation of transcription by RNA polymerase II"/>
    <property type="evidence" value="ECO:0007669"/>
    <property type="project" value="EnsemblFungi"/>
</dbReference>
<evidence type="ECO:0000256" key="3">
    <source>
        <dbReference type="PROSITE-ProRule" id="PRU00475"/>
    </source>
</evidence>
<dbReference type="Proteomes" id="UP000005627">
    <property type="component" value="Chromosome 5"/>
</dbReference>
<dbReference type="InParanoid" id="G8ZVZ1"/>
<dbReference type="GO" id="GO:0031509">
    <property type="term" value="P:subtelomeric heterochromatin formation"/>
    <property type="evidence" value="ECO:0007669"/>
    <property type="project" value="EnsemblFungi"/>
</dbReference>
<dbReference type="InterPro" id="IPR028941">
    <property type="entry name" value="WHIM2_dom"/>
</dbReference>
<feature type="region of interest" description="Disordered" evidence="5">
    <location>
        <begin position="520"/>
        <end position="539"/>
    </location>
</feature>
<feature type="coiled-coil region" evidence="4">
    <location>
        <begin position="694"/>
        <end position="721"/>
    </location>
</feature>
<dbReference type="OrthoDB" id="332390at2759"/>
<evidence type="ECO:0000313" key="8">
    <source>
        <dbReference type="EMBL" id="CCE92785.1"/>
    </source>
</evidence>
<dbReference type="Pfam" id="PF10537">
    <property type="entry name" value="WAC_Acf1_DNA_bd"/>
    <property type="match status" value="1"/>
</dbReference>
<dbReference type="GeneID" id="11500985"/>
<feature type="domain" description="DDT" evidence="6">
    <location>
        <begin position="375"/>
        <end position="435"/>
    </location>
</feature>
<dbReference type="KEGG" id="tdl:TDEL_0E05420"/>
<dbReference type="HOGENOM" id="CLU_265647_0_0_1"/>
<dbReference type="EMBL" id="HE616746">
    <property type="protein sequence ID" value="CCE92785.1"/>
    <property type="molecule type" value="Genomic_DNA"/>
</dbReference>
<dbReference type="PROSITE" id="PS51136">
    <property type="entry name" value="WAC"/>
    <property type="match status" value="1"/>
</dbReference>
<feature type="compositionally biased region" description="Polar residues" evidence="5">
    <location>
        <begin position="950"/>
        <end position="964"/>
    </location>
</feature>
<dbReference type="Pfam" id="PF02791">
    <property type="entry name" value="DDT"/>
    <property type="match status" value="1"/>
</dbReference>
<feature type="compositionally biased region" description="Acidic residues" evidence="5">
    <location>
        <begin position="525"/>
        <end position="538"/>
    </location>
</feature>
<feature type="region of interest" description="Disordered" evidence="5">
    <location>
        <begin position="272"/>
        <end position="325"/>
    </location>
</feature>
<evidence type="ECO:0000313" key="9">
    <source>
        <dbReference type="Proteomes" id="UP000005627"/>
    </source>
</evidence>
<dbReference type="Pfam" id="PF15613">
    <property type="entry name" value="WSD"/>
    <property type="match status" value="1"/>
</dbReference>
<dbReference type="InterPro" id="IPR018501">
    <property type="entry name" value="DDT_dom"/>
</dbReference>
<proteinExistence type="predicted"/>